<dbReference type="EMBL" id="JABSNW010000001">
    <property type="protein sequence ID" value="KAL2891948.1"/>
    <property type="molecule type" value="Genomic_DNA"/>
</dbReference>
<organism evidence="3 4">
    <name type="scientific">Ceratocystis lukuohia</name>
    <dbReference type="NCBI Taxonomy" id="2019550"/>
    <lineage>
        <taxon>Eukaryota</taxon>
        <taxon>Fungi</taxon>
        <taxon>Dikarya</taxon>
        <taxon>Ascomycota</taxon>
        <taxon>Pezizomycotina</taxon>
        <taxon>Sordariomycetes</taxon>
        <taxon>Hypocreomycetidae</taxon>
        <taxon>Microascales</taxon>
        <taxon>Ceratocystidaceae</taxon>
        <taxon>Ceratocystis</taxon>
    </lineage>
</organism>
<evidence type="ECO:0000313" key="3">
    <source>
        <dbReference type="EMBL" id="KAL2891948.1"/>
    </source>
</evidence>
<dbReference type="GeneID" id="98115551"/>
<feature type="compositionally biased region" description="Low complexity" evidence="1">
    <location>
        <begin position="65"/>
        <end position="85"/>
    </location>
</feature>
<proteinExistence type="predicted"/>
<evidence type="ECO:0000313" key="4">
    <source>
        <dbReference type="Proteomes" id="UP001610728"/>
    </source>
</evidence>
<evidence type="ECO:0000256" key="1">
    <source>
        <dbReference type="SAM" id="MobiDB-lite"/>
    </source>
</evidence>
<feature type="signal peptide" evidence="2">
    <location>
        <begin position="1"/>
        <end position="19"/>
    </location>
</feature>
<dbReference type="Proteomes" id="UP001610728">
    <property type="component" value="Unassembled WGS sequence"/>
</dbReference>
<dbReference type="RefSeq" id="XP_070863127.1">
    <property type="nucleotide sequence ID" value="XM_070999940.1"/>
</dbReference>
<keyword evidence="4" id="KW-1185">Reference proteome</keyword>
<feature type="chain" id="PRO_5045753006" evidence="2">
    <location>
        <begin position="20"/>
        <end position="346"/>
    </location>
</feature>
<keyword evidence="2" id="KW-0732">Signal</keyword>
<protein>
    <submittedName>
        <fullName evidence="3">Allergen Asp f 4</fullName>
    </submittedName>
</protein>
<sequence>MQLPSVIAIAGALALGVAAHPSPAPGHVKAHGQFHQRRVAAAVESPLEQRGEDVQVQEFYAAGRPSKAPTTAPTASTPSITPTPTKDISYPASATTTPKPTTTTKADSYNIAAAASKVVSQAVAKVSSALTPASSGTAKEFCAGSSSKKRATLADITYKGNTGSSSDWGCNIMEVDCGTISLYSYTAVVTTTDADQEYTCAHWNKIGPTGEVNGFWTSALTFTISTGEKKCFAFDTNTQGGMACSAGSAVQTTSYGQLAGTWAEYDFGSDTNSGNSGSDVSVLVAQAYSQKFIGMSISNPSGTLCSWVKSDATNFQAYMKGMEDLDGVGCTGYYKGSLSIVLGDRS</sequence>
<name>A0ABR4MUJ8_9PEZI</name>
<dbReference type="InterPro" id="IPR038903">
    <property type="entry name" value="Allergen_Asp_f_4"/>
</dbReference>
<dbReference type="PANTHER" id="PTHR42039:SF1">
    <property type="entry name" value="PUTATIVE (AFU_ORTHOLOGUE AFUA_3G02940)-RELATED"/>
    <property type="match status" value="1"/>
</dbReference>
<feature type="region of interest" description="Disordered" evidence="1">
    <location>
        <begin position="63"/>
        <end position="103"/>
    </location>
</feature>
<accession>A0ABR4MUJ8</accession>
<reference evidence="3 4" key="1">
    <citation type="submission" date="2020-05" db="EMBL/GenBank/DDBJ databases">
        <title>Ceratocystis lukuohia genome.</title>
        <authorList>
            <person name="Harrington T.C."/>
            <person name="Kim K."/>
            <person name="Mayers C.G."/>
        </authorList>
    </citation>
    <scope>NUCLEOTIDE SEQUENCE [LARGE SCALE GENOMIC DNA]</scope>
    <source>
        <strain evidence="3 4">C4212</strain>
    </source>
</reference>
<comment type="caution">
    <text evidence="3">The sequence shown here is derived from an EMBL/GenBank/DDBJ whole genome shotgun (WGS) entry which is preliminary data.</text>
</comment>
<evidence type="ECO:0000256" key="2">
    <source>
        <dbReference type="SAM" id="SignalP"/>
    </source>
</evidence>
<dbReference type="PANTHER" id="PTHR42039">
    <property type="entry name" value="PUTATIVE (AFU_ORTHOLOGUE AFUA_3G02940)-RELATED"/>
    <property type="match status" value="1"/>
</dbReference>
<gene>
    <name evidence="3" type="ORF">HOO65_011306</name>
</gene>
<dbReference type="Pfam" id="PF25312">
    <property type="entry name" value="Allergen_Asp_f_4"/>
    <property type="match status" value="1"/>
</dbReference>